<evidence type="ECO:0000256" key="8">
    <source>
        <dbReference type="ARBA" id="ARBA00045373"/>
    </source>
</evidence>
<evidence type="ECO:0000256" key="3">
    <source>
        <dbReference type="ARBA" id="ARBA00022490"/>
    </source>
</evidence>
<keyword evidence="10" id="KW-0812">Transmembrane</keyword>
<accession>A0A330M7L0</accession>
<feature type="transmembrane region" description="Helical" evidence="10">
    <location>
        <begin position="328"/>
        <end position="347"/>
    </location>
</feature>
<keyword evidence="3" id="KW-0963">Cytoplasm</keyword>
<evidence type="ECO:0000256" key="6">
    <source>
        <dbReference type="ARBA" id="ARBA00044196"/>
    </source>
</evidence>
<dbReference type="InterPro" id="IPR011004">
    <property type="entry name" value="Trimer_LpxA-like_sf"/>
</dbReference>
<evidence type="ECO:0000256" key="7">
    <source>
        <dbReference type="ARBA" id="ARBA00044229"/>
    </source>
</evidence>
<dbReference type="AlphaFoldDB" id="A0A330M7L0"/>
<dbReference type="RefSeq" id="WP_112353329.1">
    <property type="nucleotide sequence ID" value="NZ_LS483452.1"/>
</dbReference>
<sequence length="477" mass="53542">MQAIIFANRTGDELAPLNDHYCPARLPVGNKAVIEYTLEDIAKSGITQIKLIISSQAREIEKLLCNGEKWGLEIEYFLSKPQEETRSILKRLALDPDESLLLVRGDIFRSPSISQFIDFSKAFPSDFVQAKMESQNAGMMLLPAALPYLADIDWPFLPHFDSTSVVTLVLHGRSFMLDSFHSYMDANLCLAKNELPTLTPSERSYLSANAQQDFYVGTKTHTGDLTSQNGWGIIGNNCRIEEKVQLKESVVIGNNCLIDKESSIENSLILPNTYVGERLEVKNSILCQDLLINLQHLGIIQIKDQALIGANEIPAKPEGNKTSTITRLFLLIILILSLPLWPLLSVYSSLRNTFNKQSEHSTISDTCIDNLGQTFKAWRWNIPGPISARLPQIYHVLTGRLDLFGDTPEARYATGKDDRRLGVLGPVQLLLDKSAPKEERQLLELEFDADNRASKYLHLVWRALRSQPQTITASHLL</sequence>
<dbReference type="Pfam" id="PF00483">
    <property type="entry name" value="NTP_transferase"/>
    <property type="match status" value="1"/>
</dbReference>
<keyword evidence="10" id="KW-1133">Transmembrane helix</keyword>
<dbReference type="OrthoDB" id="5557705at2"/>
<keyword evidence="10" id="KW-0472">Membrane</keyword>
<dbReference type="GO" id="GO:0032045">
    <property type="term" value="C:guanyl-nucleotide exchange factor complex"/>
    <property type="evidence" value="ECO:0007669"/>
    <property type="project" value="TreeGrafter"/>
</dbReference>
<dbReference type="SUPFAM" id="SSF51161">
    <property type="entry name" value="Trimeric LpxA-like enzymes"/>
    <property type="match status" value="1"/>
</dbReference>
<reference evidence="13" key="1">
    <citation type="submission" date="2018-06" db="EMBL/GenBank/DDBJ databases">
        <authorList>
            <person name="Cea G.-C."/>
            <person name="William W."/>
        </authorList>
    </citation>
    <scope>NUCLEOTIDE SEQUENCE [LARGE SCALE GENOMIC DNA]</scope>
    <source>
        <strain evidence="13">DB21MT-2</strain>
    </source>
</reference>
<evidence type="ECO:0000256" key="1">
    <source>
        <dbReference type="ARBA" id="ARBA00004514"/>
    </source>
</evidence>
<feature type="domain" description="Nucleotidyl transferase" evidence="11">
    <location>
        <begin position="3"/>
        <end position="122"/>
    </location>
</feature>
<proteinExistence type="inferred from homology"/>
<dbReference type="Proteomes" id="UP000250123">
    <property type="component" value="Chromosome SHEWBE"/>
</dbReference>
<dbReference type="InterPro" id="IPR051960">
    <property type="entry name" value="eIF2B_gamma"/>
</dbReference>
<evidence type="ECO:0000256" key="10">
    <source>
        <dbReference type="SAM" id="Phobius"/>
    </source>
</evidence>
<evidence type="ECO:0000313" key="13">
    <source>
        <dbReference type="Proteomes" id="UP000250123"/>
    </source>
</evidence>
<dbReference type="SUPFAM" id="SSF53448">
    <property type="entry name" value="Nucleotide-diphospho-sugar transferases"/>
    <property type="match status" value="1"/>
</dbReference>
<comment type="similarity">
    <text evidence="2">Belongs to the eIF-2B gamma/epsilon subunits family.</text>
</comment>
<evidence type="ECO:0000256" key="2">
    <source>
        <dbReference type="ARBA" id="ARBA00007878"/>
    </source>
</evidence>
<dbReference type="GO" id="GO:0002183">
    <property type="term" value="P:cytoplasmic translational initiation"/>
    <property type="evidence" value="ECO:0007669"/>
    <property type="project" value="TreeGrafter"/>
</dbReference>
<dbReference type="Gene3D" id="2.160.10.10">
    <property type="entry name" value="Hexapeptide repeat proteins"/>
    <property type="match status" value="1"/>
</dbReference>
<dbReference type="EMBL" id="LS483452">
    <property type="protein sequence ID" value="SQH77443.1"/>
    <property type="molecule type" value="Genomic_DNA"/>
</dbReference>
<dbReference type="PANTHER" id="PTHR45989">
    <property type="entry name" value="TRANSLATION INITIATION FACTOR EIF-2B SUBUNIT GAMMA"/>
    <property type="match status" value="1"/>
</dbReference>
<name>A0A330M7L0_9GAMM</name>
<dbReference type="KEGG" id="sbk:SHEWBE_3480"/>
<dbReference type="InterPro" id="IPR005835">
    <property type="entry name" value="NTP_transferase_dom"/>
</dbReference>
<dbReference type="PANTHER" id="PTHR45989:SF1">
    <property type="entry name" value="TRANSLATION INITIATION FACTOR EIF-2B SUBUNIT GAMMA"/>
    <property type="match status" value="1"/>
</dbReference>
<evidence type="ECO:0000256" key="4">
    <source>
        <dbReference type="ARBA" id="ARBA00022540"/>
    </source>
</evidence>
<gene>
    <name evidence="12" type="ORF">SHEWBE_3480</name>
</gene>
<dbReference type="GO" id="GO:0005085">
    <property type="term" value="F:guanyl-nucleotide exchange factor activity"/>
    <property type="evidence" value="ECO:0007669"/>
    <property type="project" value="TreeGrafter"/>
</dbReference>
<protein>
    <recommendedName>
        <fullName evidence="6">Translation initiation factor eIF2B subunit gamma</fullName>
    </recommendedName>
    <alternativeName>
        <fullName evidence="7">eIF2B GDP-GTP exchange factor subunit gamma</fullName>
    </alternativeName>
</protein>
<comment type="subcellular location">
    <subcellularLocation>
        <location evidence="1">Cytoplasm</location>
        <location evidence="1">Cytosol</location>
    </subcellularLocation>
</comment>
<keyword evidence="4" id="KW-0396">Initiation factor</keyword>
<dbReference type="InterPro" id="IPR029044">
    <property type="entry name" value="Nucleotide-diphossugar_trans"/>
</dbReference>
<dbReference type="Gene3D" id="3.90.550.10">
    <property type="entry name" value="Spore Coat Polysaccharide Biosynthesis Protein SpsA, Chain A"/>
    <property type="match status" value="1"/>
</dbReference>
<comment type="subunit">
    <text evidence="9">Component of the translation initiation factor 2B (eIF2B) complex which is a heterodecamer of two sets of five different subunits: alpha, beta, gamma, delta and epsilon. Subunits alpha, beta and delta comprise a regulatory subcomplex and subunits epsilon and gamma comprise a catalytic subcomplex. Within the complex, the hexameric regulatory complex resides at the center, with the two heterodimeric catalytic subcomplexes bound on opposite sides.</text>
</comment>
<dbReference type="GO" id="GO:0005829">
    <property type="term" value="C:cytosol"/>
    <property type="evidence" value="ECO:0007669"/>
    <property type="project" value="UniProtKB-SubCell"/>
</dbReference>
<evidence type="ECO:0000259" key="11">
    <source>
        <dbReference type="Pfam" id="PF00483"/>
    </source>
</evidence>
<organism evidence="12 13">
    <name type="scientific">Shewanella benthica</name>
    <dbReference type="NCBI Taxonomy" id="43661"/>
    <lineage>
        <taxon>Bacteria</taxon>
        <taxon>Pseudomonadati</taxon>
        <taxon>Pseudomonadota</taxon>
        <taxon>Gammaproteobacteria</taxon>
        <taxon>Alteromonadales</taxon>
        <taxon>Shewanellaceae</taxon>
        <taxon>Shewanella</taxon>
    </lineage>
</organism>
<keyword evidence="5" id="KW-0648">Protein biosynthesis</keyword>
<comment type="function">
    <text evidence="8">Acts as a component of the translation initiation factor 2B (eIF2B) complex, which catalyzes the exchange of GDP for GTP on the eukaryotic initiation factor 2 (eIF2) complex gamma subunit. Its guanine nucleotide exchange factor activity is repressed when bound to eIF2 complex phosphorylated on the alpha subunit, thereby limiting the amount of methionyl-initiator methionine tRNA available to the ribosome and consequently global translation is repressed.</text>
</comment>
<evidence type="ECO:0000256" key="9">
    <source>
        <dbReference type="ARBA" id="ARBA00046432"/>
    </source>
</evidence>
<evidence type="ECO:0000256" key="5">
    <source>
        <dbReference type="ARBA" id="ARBA00022917"/>
    </source>
</evidence>
<dbReference type="GO" id="GO:0003743">
    <property type="term" value="F:translation initiation factor activity"/>
    <property type="evidence" value="ECO:0007669"/>
    <property type="project" value="UniProtKB-KW"/>
</dbReference>
<evidence type="ECO:0000313" key="12">
    <source>
        <dbReference type="EMBL" id="SQH77443.1"/>
    </source>
</evidence>